<sequence>MYSGVVVPDEQDVYSETQFSSDLIDPSELNNRRVHYEAKIRLWSPYRADEGRWGCRANCYEKHWFYLDEFIKSGDMFAPGVTKELPITKTGPLHLTFDHPARAAEWCQADVIAYLHSTKETTNGRHRQMNRIQGEFKYLWDDMHRVLSHMPIAHVYSDLDTVEDLLKAAQDYLHGMRYLVHSERSARIHIDSLIVLGRI</sequence>
<organism evidence="1 2">
    <name type="scientific">Sphaerobolus stellatus (strain SS14)</name>
    <dbReference type="NCBI Taxonomy" id="990650"/>
    <lineage>
        <taxon>Eukaryota</taxon>
        <taxon>Fungi</taxon>
        <taxon>Dikarya</taxon>
        <taxon>Basidiomycota</taxon>
        <taxon>Agaricomycotina</taxon>
        <taxon>Agaricomycetes</taxon>
        <taxon>Phallomycetidae</taxon>
        <taxon>Geastrales</taxon>
        <taxon>Sphaerobolaceae</taxon>
        <taxon>Sphaerobolus</taxon>
    </lineage>
</organism>
<protein>
    <submittedName>
        <fullName evidence="1">Uncharacterized protein</fullName>
    </submittedName>
</protein>
<accession>A0A0C9VW17</accession>
<evidence type="ECO:0000313" key="1">
    <source>
        <dbReference type="EMBL" id="KIJ42880.1"/>
    </source>
</evidence>
<dbReference type="EMBL" id="KN837127">
    <property type="protein sequence ID" value="KIJ42880.1"/>
    <property type="molecule type" value="Genomic_DNA"/>
</dbReference>
<evidence type="ECO:0000313" key="2">
    <source>
        <dbReference type="Proteomes" id="UP000054279"/>
    </source>
</evidence>
<dbReference type="Proteomes" id="UP000054279">
    <property type="component" value="Unassembled WGS sequence"/>
</dbReference>
<name>A0A0C9VW17_SPHS4</name>
<dbReference type="AlphaFoldDB" id="A0A0C9VW17"/>
<keyword evidence="2" id="KW-1185">Reference proteome</keyword>
<reference evidence="1 2" key="1">
    <citation type="submission" date="2014-06" db="EMBL/GenBank/DDBJ databases">
        <title>Evolutionary Origins and Diversification of the Mycorrhizal Mutualists.</title>
        <authorList>
            <consortium name="DOE Joint Genome Institute"/>
            <consortium name="Mycorrhizal Genomics Consortium"/>
            <person name="Kohler A."/>
            <person name="Kuo A."/>
            <person name="Nagy L.G."/>
            <person name="Floudas D."/>
            <person name="Copeland A."/>
            <person name="Barry K.W."/>
            <person name="Cichocki N."/>
            <person name="Veneault-Fourrey C."/>
            <person name="LaButti K."/>
            <person name="Lindquist E.A."/>
            <person name="Lipzen A."/>
            <person name="Lundell T."/>
            <person name="Morin E."/>
            <person name="Murat C."/>
            <person name="Riley R."/>
            <person name="Ohm R."/>
            <person name="Sun H."/>
            <person name="Tunlid A."/>
            <person name="Henrissat B."/>
            <person name="Grigoriev I.V."/>
            <person name="Hibbett D.S."/>
            <person name="Martin F."/>
        </authorList>
    </citation>
    <scope>NUCLEOTIDE SEQUENCE [LARGE SCALE GENOMIC DNA]</scope>
    <source>
        <strain evidence="1 2">SS14</strain>
    </source>
</reference>
<gene>
    <name evidence="1" type="ORF">M422DRAFT_31177</name>
</gene>
<proteinExistence type="predicted"/>
<dbReference type="HOGENOM" id="CLU_087380_0_0_1"/>